<dbReference type="InterPro" id="IPR036987">
    <property type="entry name" value="SRA-YDG_sf"/>
</dbReference>
<evidence type="ECO:0000313" key="7">
    <source>
        <dbReference type="Proteomes" id="UP000826271"/>
    </source>
</evidence>
<dbReference type="GO" id="GO:0005634">
    <property type="term" value="C:nucleus"/>
    <property type="evidence" value="ECO:0007669"/>
    <property type="project" value="UniProtKB-SubCell"/>
</dbReference>
<dbReference type="SUPFAM" id="SSF88697">
    <property type="entry name" value="PUA domain-like"/>
    <property type="match status" value="1"/>
</dbReference>
<dbReference type="GO" id="GO:0003690">
    <property type="term" value="F:double-stranded DNA binding"/>
    <property type="evidence" value="ECO:0007669"/>
    <property type="project" value="TreeGrafter"/>
</dbReference>
<dbReference type="Gene3D" id="2.30.280.10">
    <property type="entry name" value="SRA-YDG"/>
    <property type="match status" value="1"/>
</dbReference>
<evidence type="ECO:0000256" key="1">
    <source>
        <dbReference type="ARBA" id="ARBA00004286"/>
    </source>
</evidence>
<feature type="domain" description="YDG" evidence="5">
    <location>
        <begin position="319"/>
        <end position="470"/>
    </location>
</feature>
<keyword evidence="7" id="KW-1185">Reference proteome</keyword>
<dbReference type="InterPro" id="IPR003105">
    <property type="entry name" value="SRA_YDG"/>
</dbReference>
<dbReference type="SMART" id="SM00317">
    <property type="entry name" value="SET"/>
    <property type="match status" value="1"/>
</dbReference>
<comment type="subcellular location">
    <subcellularLocation>
        <location evidence="1">Chromosome</location>
    </subcellularLocation>
    <subcellularLocation>
        <location evidence="3">Nucleus</location>
    </subcellularLocation>
</comment>
<comment type="caution">
    <text evidence="6">The sequence shown here is derived from an EMBL/GenBank/DDBJ whole genome shotgun (WGS) entry which is preliminary data.</text>
</comment>
<dbReference type="AlphaFoldDB" id="A0AAV6XL81"/>
<dbReference type="SMART" id="SM00466">
    <property type="entry name" value="SRA"/>
    <property type="match status" value="1"/>
</dbReference>
<sequence>MPGKRLLENGYRRKFPSNFKRPWKYASRDFPVKLGAISRDNYPTKRRKVAATRDFPNNCGPLVSGRNAGDVDPGLSDRAKYLPSIPAVPLRSLPSIDVKLDPEKSLALDGKDVDVGQQMANENENSVCSFYEKWKQDSEKLAAVIAQAKECINLFDIKFSINALDENLLEKTMKVEDTVSKMVHEGQISGLESKLEDDKDENCSLSPIDPEKLSVEGNKNVDLDLDQCAFEGEEGKLTIYVPESNRNHEELINLKIVQHDQPHRFKIMEALKLFEVQYKELMQEHELRGDVNATPYAHVEAAMRLRSEGMWVCVEKPFGHIPGVKIGDEFGFRAELAVIGLHRQLVSGIDDVVLDGKKFATSVVNAGRYENNDRELDVLIYSGQGGNRRIADKAGDQKLEKGNLALMNSMEMGYPVRVTYKRKGVKVANTLGMSNAGNFVYIYDGLYTVNKFWHERDQKGNLVFKFELHRMTDQPRPHQAVGNSRIPITCKEICVMGYIKRKRESSYTAMNGVDDDKPPPFTYTTNIVYPYWVSQTGPRHQLEIFKTESRGWGIRSRNFISSGSFICEYVGELLRDKEAELRVGDDEYLFDIYDDGYVIDAAMYGNIGRFINHSCSPNLYGQEILYDHDDKRMPHIMFFATKNIPPLEELVYDYNYKMNRICDANGNIKTKACYCGSRKCTGGCISDFILGFNIFLFSPKGI</sequence>
<dbReference type="Pfam" id="PF00856">
    <property type="entry name" value="SET"/>
    <property type="match status" value="1"/>
</dbReference>
<evidence type="ECO:0000313" key="6">
    <source>
        <dbReference type="EMBL" id="KAG8381067.1"/>
    </source>
</evidence>
<feature type="domain" description="SET" evidence="4">
    <location>
        <begin position="540"/>
        <end position="655"/>
    </location>
</feature>
<gene>
    <name evidence="6" type="ORF">BUALT_Bualt06G0083500</name>
</gene>
<dbReference type="Pfam" id="PF02182">
    <property type="entry name" value="SAD_SRA"/>
    <property type="match status" value="1"/>
</dbReference>
<dbReference type="Proteomes" id="UP000826271">
    <property type="component" value="Unassembled WGS sequence"/>
</dbReference>
<dbReference type="PANTHER" id="PTHR45660:SF46">
    <property type="entry name" value="HISTONE-LYSINE N-METHYLTRANSFERASE, H3 LYSINE-9 SPECIFIC SUVH6"/>
    <property type="match status" value="1"/>
</dbReference>
<protein>
    <recommendedName>
        <fullName evidence="8">Histone-lysine N-methyltransferase</fullName>
    </recommendedName>
</protein>
<dbReference type="InterPro" id="IPR051357">
    <property type="entry name" value="H3K9_HMTase_SUVAR3-9"/>
</dbReference>
<dbReference type="EMBL" id="WHWC01000006">
    <property type="protein sequence ID" value="KAG8381067.1"/>
    <property type="molecule type" value="Genomic_DNA"/>
</dbReference>
<proteinExistence type="predicted"/>
<dbReference type="GO" id="GO:0042054">
    <property type="term" value="F:histone methyltransferase activity"/>
    <property type="evidence" value="ECO:0007669"/>
    <property type="project" value="TreeGrafter"/>
</dbReference>
<evidence type="ECO:0000256" key="3">
    <source>
        <dbReference type="PROSITE-ProRule" id="PRU00358"/>
    </source>
</evidence>
<dbReference type="PANTHER" id="PTHR45660">
    <property type="entry name" value="HISTONE-LYSINE N-METHYLTRANSFERASE SETMAR"/>
    <property type="match status" value="1"/>
</dbReference>
<organism evidence="6 7">
    <name type="scientific">Buddleja alternifolia</name>
    <dbReference type="NCBI Taxonomy" id="168488"/>
    <lineage>
        <taxon>Eukaryota</taxon>
        <taxon>Viridiplantae</taxon>
        <taxon>Streptophyta</taxon>
        <taxon>Embryophyta</taxon>
        <taxon>Tracheophyta</taxon>
        <taxon>Spermatophyta</taxon>
        <taxon>Magnoliopsida</taxon>
        <taxon>eudicotyledons</taxon>
        <taxon>Gunneridae</taxon>
        <taxon>Pentapetalae</taxon>
        <taxon>asterids</taxon>
        <taxon>lamiids</taxon>
        <taxon>Lamiales</taxon>
        <taxon>Scrophulariaceae</taxon>
        <taxon>Buddlejeae</taxon>
        <taxon>Buddleja</taxon>
    </lineage>
</organism>
<dbReference type="PROSITE" id="PS50280">
    <property type="entry name" value="SET"/>
    <property type="match status" value="1"/>
</dbReference>
<keyword evidence="2 3" id="KW-0539">Nucleus</keyword>
<evidence type="ECO:0000259" key="5">
    <source>
        <dbReference type="PROSITE" id="PS51015"/>
    </source>
</evidence>
<accession>A0AAV6XL81</accession>
<dbReference type="InterPro" id="IPR015947">
    <property type="entry name" value="PUA-like_sf"/>
</dbReference>
<dbReference type="PROSITE" id="PS51015">
    <property type="entry name" value="YDG"/>
    <property type="match status" value="1"/>
</dbReference>
<dbReference type="SUPFAM" id="SSF82199">
    <property type="entry name" value="SET domain"/>
    <property type="match status" value="1"/>
</dbReference>
<dbReference type="GO" id="GO:0005694">
    <property type="term" value="C:chromosome"/>
    <property type="evidence" value="ECO:0007669"/>
    <property type="project" value="UniProtKB-SubCell"/>
</dbReference>
<reference evidence="6" key="1">
    <citation type="submission" date="2019-10" db="EMBL/GenBank/DDBJ databases">
        <authorList>
            <person name="Zhang R."/>
            <person name="Pan Y."/>
            <person name="Wang J."/>
            <person name="Ma R."/>
            <person name="Yu S."/>
        </authorList>
    </citation>
    <scope>NUCLEOTIDE SEQUENCE</scope>
    <source>
        <strain evidence="6">LA-IB0</strain>
        <tissue evidence="6">Leaf</tissue>
    </source>
</reference>
<evidence type="ECO:0008006" key="8">
    <source>
        <dbReference type="Google" id="ProtNLM"/>
    </source>
</evidence>
<name>A0AAV6XL81_9LAMI</name>
<evidence type="ECO:0000256" key="2">
    <source>
        <dbReference type="ARBA" id="ARBA00023242"/>
    </source>
</evidence>
<evidence type="ECO:0000259" key="4">
    <source>
        <dbReference type="PROSITE" id="PS50280"/>
    </source>
</evidence>
<dbReference type="InterPro" id="IPR046341">
    <property type="entry name" value="SET_dom_sf"/>
</dbReference>
<dbReference type="Gene3D" id="2.170.270.10">
    <property type="entry name" value="SET domain"/>
    <property type="match status" value="1"/>
</dbReference>
<dbReference type="InterPro" id="IPR001214">
    <property type="entry name" value="SET_dom"/>
</dbReference>